<comment type="subcellular location">
    <subcellularLocation>
        <location evidence="1">Membrane</location>
        <topology evidence="1">Multi-pass membrane protein</topology>
    </subcellularLocation>
</comment>
<keyword evidence="8" id="KW-1185">Reference proteome</keyword>
<feature type="transmembrane region" description="Helical" evidence="6">
    <location>
        <begin position="230"/>
        <end position="249"/>
    </location>
</feature>
<gene>
    <name evidence="7" type="ORF">nbrc107697_31930</name>
</gene>
<keyword evidence="4 6" id="KW-1133">Transmembrane helix</keyword>
<comment type="similarity">
    <text evidence="2">Belongs to the UPF0014 family.</text>
</comment>
<evidence type="ECO:0000256" key="1">
    <source>
        <dbReference type="ARBA" id="ARBA00004141"/>
    </source>
</evidence>
<reference evidence="8" key="1">
    <citation type="submission" date="2019-06" db="EMBL/GenBank/DDBJ databases">
        <title>Gordonia isolated from sludge of a wastewater treatment plant.</title>
        <authorList>
            <person name="Tamura T."/>
            <person name="Aoyama K."/>
            <person name="Kang Y."/>
            <person name="Saito S."/>
            <person name="Akiyama N."/>
            <person name="Yazawa K."/>
            <person name="Gonoi T."/>
            <person name="Mikami Y."/>
        </authorList>
    </citation>
    <scope>NUCLEOTIDE SEQUENCE [LARGE SCALE GENOMIC DNA]</scope>
    <source>
        <strain evidence="8">NBRC 107697</strain>
    </source>
</reference>
<evidence type="ECO:0000256" key="2">
    <source>
        <dbReference type="ARBA" id="ARBA00005268"/>
    </source>
</evidence>
<evidence type="ECO:0000256" key="4">
    <source>
        <dbReference type="ARBA" id="ARBA00022989"/>
    </source>
</evidence>
<keyword evidence="5 6" id="KW-0472">Membrane</keyword>
<evidence type="ECO:0000313" key="7">
    <source>
        <dbReference type="EMBL" id="GED99154.1"/>
    </source>
</evidence>
<feature type="transmembrane region" description="Helical" evidence="6">
    <location>
        <begin position="207"/>
        <end position="224"/>
    </location>
</feature>
<comment type="caution">
    <text evidence="7">The sequence shown here is derived from an EMBL/GenBank/DDBJ whole genome shotgun (WGS) entry which is preliminary data.</text>
</comment>
<proteinExistence type="inferred from homology"/>
<dbReference type="EMBL" id="BJOU01000017">
    <property type="protein sequence ID" value="GED99154.1"/>
    <property type="molecule type" value="Genomic_DNA"/>
</dbReference>
<evidence type="ECO:0000256" key="6">
    <source>
        <dbReference type="SAM" id="Phobius"/>
    </source>
</evidence>
<evidence type="ECO:0000256" key="3">
    <source>
        <dbReference type="ARBA" id="ARBA00022692"/>
    </source>
</evidence>
<organism evidence="7 8">
    <name type="scientific">Gordonia crocea</name>
    <dbReference type="NCBI Taxonomy" id="589162"/>
    <lineage>
        <taxon>Bacteria</taxon>
        <taxon>Bacillati</taxon>
        <taxon>Actinomycetota</taxon>
        <taxon>Actinomycetes</taxon>
        <taxon>Mycobacteriales</taxon>
        <taxon>Gordoniaceae</taxon>
        <taxon>Gordonia</taxon>
    </lineage>
</organism>
<dbReference type="RefSeq" id="WP_186343406.1">
    <property type="nucleotide sequence ID" value="NZ_BJOU01000017.1"/>
</dbReference>
<dbReference type="GO" id="GO:0005886">
    <property type="term" value="C:plasma membrane"/>
    <property type="evidence" value="ECO:0007669"/>
    <property type="project" value="TreeGrafter"/>
</dbReference>
<protein>
    <submittedName>
        <fullName evidence="7">ABC transporter permease</fullName>
    </submittedName>
</protein>
<accession>A0A7I9V121</accession>
<feature type="transmembrane region" description="Helical" evidence="6">
    <location>
        <begin position="109"/>
        <end position="131"/>
    </location>
</feature>
<dbReference type="Pfam" id="PF03649">
    <property type="entry name" value="UPF0014"/>
    <property type="match status" value="1"/>
</dbReference>
<feature type="transmembrane region" description="Helical" evidence="6">
    <location>
        <begin position="49"/>
        <end position="82"/>
    </location>
</feature>
<dbReference type="PANTHER" id="PTHR30028">
    <property type="entry name" value="UPF0014 INNER MEMBRANE PROTEIN YBBM-RELATED"/>
    <property type="match status" value="1"/>
</dbReference>
<dbReference type="InterPro" id="IPR005226">
    <property type="entry name" value="UPF0014_fam"/>
</dbReference>
<evidence type="ECO:0000256" key="5">
    <source>
        <dbReference type="ARBA" id="ARBA00023136"/>
    </source>
</evidence>
<feature type="transmembrane region" description="Helical" evidence="6">
    <location>
        <begin position="137"/>
        <end position="157"/>
    </location>
</feature>
<dbReference type="Proteomes" id="UP000444980">
    <property type="component" value="Unassembled WGS sequence"/>
</dbReference>
<sequence>MNHIGDAIIRIGPALVIVMVVLAAIAVTVNVTASSGHGRDTVVAVIRAVVQLAALAAILAVVIGTLWASSLFVGVMALAAAWTSAGRITRDTGPGASGRRWPPLRSCALCLLPVAVPTIVVVLAIVAVGVLPATGIAIIPTAGIMFGGAMNTASLAGRHAHDELRSRYGEVEAALSLGFGLRDARLEVVRPAAATALIPGLDQTRSVGLVTIPGAFVGMVLGGASTTAAAIMQLFVLVALLAVSAIAVLTTTELVSRGYLDTV</sequence>
<dbReference type="AlphaFoldDB" id="A0A7I9V121"/>
<feature type="transmembrane region" description="Helical" evidence="6">
    <location>
        <begin position="7"/>
        <end position="29"/>
    </location>
</feature>
<name>A0A7I9V121_9ACTN</name>
<keyword evidence="3 6" id="KW-0812">Transmembrane</keyword>
<dbReference type="PANTHER" id="PTHR30028:SF0">
    <property type="entry name" value="PROTEIN ALUMINUM SENSITIVE 3"/>
    <property type="match status" value="1"/>
</dbReference>
<evidence type="ECO:0000313" key="8">
    <source>
        <dbReference type="Proteomes" id="UP000444980"/>
    </source>
</evidence>